<keyword evidence="2" id="KW-0472">Membrane</keyword>
<gene>
    <name evidence="3" type="ORF">PLA107_022500</name>
</gene>
<dbReference type="AlphaFoldDB" id="A0AAD0M1L7"/>
<feature type="region of interest" description="Disordered" evidence="1">
    <location>
        <begin position="79"/>
        <end position="99"/>
    </location>
</feature>
<name>A0AAD0M1L7_PSEAV</name>
<proteinExistence type="predicted"/>
<evidence type="ECO:0000256" key="2">
    <source>
        <dbReference type="SAM" id="Phobius"/>
    </source>
</evidence>
<protein>
    <submittedName>
        <fullName evidence="3">Uncharacterized protein</fullName>
    </submittedName>
</protein>
<keyword evidence="2" id="KW-1133">Transmembrane helix</keyword>
<sequence length="99" mass="11201">MVVRLEVFVCRKLLYSYIFCRVLIRLIASALFSKGYEMSDLMYAPPKASLEKDEAGSKGPEFYVVSLRGCRQNHVVSRRASIRASANQTHASLTAKRRS</sequence>
<keyword evidence="2" id="KW-0812">Transmembrane</keyword>
<evidence type="ECO:0000256" key="1">
    <source>
        <dbReference type="SAM" id="MobiDB-lite"/>
    </source>
</evidence>
<organism evidence="3 4">
    <name type="scientific">Pseudomonas amygdali pv. lachrymans str. M301315</name>
    <dbReference type="NCBI Taxonomy" id="629260"/>
    <lineage>
        <taxon>Bacteria</taxon>
        <taxon>Pseudomonadati</taxon>
        <taxon>Pseudomonadota</taxon>
        <taxon>Gammaproteobacteria</taxon>
        <taxon>Pseudomonadales</taxon>
        <taxon>Pseudomonadaceae</taxon>
        <taxon>Pseudomonas</taxon>
        <taxon>Pseudomonas amygdali</taxon>
    </lineage>
</organism>
<dbReference type="Proteomes" id="UP000006426">
    <property type="component" value="Chromosome"/>
</dbReference>
<evidence type="ECO:0000313" key="4">
    <source>
        <dbReference type="Proteomes" id="UP000006426"/>
    </source>
</evidence>
<evidence type="ECO:0000313" key="3">
    <source>
        <dbReference type="EMBL" id="AXH57744.1"/>
    </source>
</evidence>
<dbReference type="EMBL" id="CP031225">
    <property type="protein sequence ID" value="AXH57744.1"/>
    <property type="molecule type" value="Genomic_DNA"/>
</dbReference>
<reference evidence="3 4" key="1">
    <citation type="journal article" date="2011" name="PLoS Pathog.">
        <title>Dynamic evolution of pathogenicity revealed by sequencing and comparative genomics of 19 Pseudomonas syringae isolates.</title>
        <authorList>
            <person name="Baltrus D.A."/>
            <person name="Nishimura M.T."/>
            <person name="Romanchuk A."/>
            <person name="Chang J.H."/>
            <person name="Mukhtar M.S."/>
            <person name="Cherkis K."/>
            <person name="Roach J."/>
            <person name="Grant S.R."/>
            <person name="Jones C.D."/>
            <person name="Dangl J.L."/>
        </authorList>
    </citation>
    <scope>NUCLEOTIDE SEQUENCE [LARGE SCALE GENOMIC DNA]</scope>
    <source>
        <strain evidence="3 4">M301315</strain>
    </source>
</reference>
<feature type="transmembrane region" description="Helical" evidence="2">
    <location>
        <begin position="14"/>
        <end position="32"/>
    </location>
</feature>
<accession>A0AAD0M1L7</accession>